<dbReference type="Proteomes" id="UP000012174">
    <property type="component" value="Unassembled WGS sequence"/>
</dbReference>
<evidence type="ECO:0000256" key="2">
    <source>
        <dbReference type="SAM" id="MobiDB-lite"/>
    </source>
</evidence>
<dbReference type="GO" id="GO:0017025">
    <property type="term" value="F:TBP-class protein binding"/>
    <property type="evidence" value="ECO:0007669"/>
    <property type="project" value="TreeGrafter"/>
</dbReference>
<feature type="region of interest" description="Disordered" evidence="2">
    <location>
        <begin position="1"/>
        <end position="96"/>
    </location>
</feature>
<keyword evidence="1" id="KW-0175">Coiled coil</keyword>
<dbReference type="PANTHER" id="PTHR28244">
    <property type="entry name" value="RNA POLYMERASE I-SPECIFIC TRANSCRIPTION INITIATION FACTOR RRN11"/>
    <property type="match status" value="1"/>
</dbReference>
<feature type="compositionally biased region" description="Low complexity" evidence="2">
    <location>
        <begin position="44"/>
        <end position="57"/>
    </location>
</feature>
<feature type="domain" description="Extracellular mutant protein 11 C-terminal" evidence="3">
    <location>
        <begin position="98"/>
        <end position="229"/>
    </location>
</feature>
<gene>
    <name evidence="4" type="ORF">UCREL1_11673</name>
</gene>
<sequence length="239" mass="27451">MEESQPAIGRLRVKTHEPHRSTIFADTDTPVVSHPDSEDETMDQQPTPKPTAKTKPQVARQLFSRNTKARTGLHESAMPRPAAEKHHSSSRKRSFELDYDDSALAKMNYTKLREEAFDFDPAQAEAQSVDYPLKGTLPEKLDHFLDKDQETQVEFFTKMSVGDWESSGDWFLERFADVTHRLKEARQAKRAMIEKFENEIAQREEDVRKKINHINTKVADMKSKGEGLMKGQEIDCEDS</sequence>
<keyword evidence="5" id="KW-1185">Reference proteome</keyword>
<proteinExistence type="predicted"/>
<dbReference type="KEGG" id="ela:UCREL1_11673"/>
<dbReference type="EMBL" id="KB707635">
    <property type="protein sequence ID" value="EMR61400.1"/>
    <property type="molecule type" value="Genomic_DNA"/>
</dbReference>
<dbReference type="Pfam" id="PF15463">
    <property type="entry name" value="ECM11"/>
    <property type="match status" value="1"/>
</dbReference>
<evidence type="ECO:0000256" key="1">
    <source>
        <dbReference type="SAM" id="Coils"/>
    </source>
</evidence>
<evidence type="ECO:0000313" key="4">
    <source>
        <dbReference type="EMBL" id="EMR61400.1"/>
    </source>
</evidence>
<evidence type="ECO:0000259" key="3">
    <source>
        <dbReference type="Pfam" id="PF15463"/>
    </source>
</evidence>
<name>M7T433_EUTLA</name>
<dbReference type="AlphaFoldDB" id="M7T433"/>
<evidence type="ECO:0000313" key="5">
    <source>
        <dbReference type="Proteomes" id="UP000012174"/>
    </source>
</evidence>
<dbReference type="InterPro" id="IPR029178">
    <property type="entry name" value="Ecm11_C"/>
</dbReference>
<feature type="coiled-coil region" evidence="1">
    <location>
        <begin position="179"/>
        <end position="213"/>
    </location>
</feature>
<accession>M7T433</accession>
<dbReference type="InterPro" id="IPR053029">
    <property type="entry name" value="RNA_pol_I-specific_init_factor"/>
</dbReference>
<dbReference type="OrthoDB" id="5346740at2759"/>
<reference evidence="5" key="1">
    <citation type="journal article" date="2013" name="Genome Announc.">
        <title>Draft genome sequence of the grapevine dieback fungus Eutypa lata UCR-EL1.</title>
        <authorList>
            <person name="Blanco-Ulate B."/>
            <person name="Rolshausen P.E."/>
            <person name="Cantu D."/>
        </authorList>
    </citation>
    <scope>NUCLEOTIDE SEQUENCE [LARGE SCALE GENOMIC DNA]</scope>
    <source>
        <strain evidence="5">UCR-EL1</strain>
    </source>
</reference>
<dbReference type="GO" id="GO:0042790">
    <property type="term" value="P:nucleolar large rRNA transcription by RNA polymerase I"/>
    <property type="evidence" value="ECO:0007669"/>
    <property type="project" value="TreeGrafter"/>
</dbReference>
<dbReference type="GO" id="GO:0070860">
    <property type="term" value="C:RNA polymerase I core factor complex"/>
    <property type="evidence" value="ECO:0007669"/>
    <property type="project" value="TreeGrafter"/>
</dbReference>
<organism evidence="4 5">
    <name type="scientific">Eutypa lata (strain UCR-EL1)</name>
    <name type="common">Grapevine dieback disease fungus</name>
    <name type="synonym">Eutypa armeniacae</name>
    <dbReference type="NCBI Taxonomy" id="1287681"/>
    <lineage>
        <taxon>Eukaryota</taxon>
        <taxon>Fungi</taxon>
        <taxon>Dikarya</taxon>
        <taxon>Ascomycota</taxon>
        <taxon>Pezizomycotina</taxon>
        <taxon>Sordariomycetes</taxon>
        <taxon>Xylariomycetidae</taxon>
        <taxon>Xylariales</taxon>
        <taxon>Diatrypaceae</taxon>
        <taxon>Eutypa</taxon>
    </lineage>
</organism>
<dbReference type="eggNOG" id="ENOG502STPQ">
    <property type="taxonomic scope" value="Eukaryota"/>
</dbReference>
<dbReference type="PANTHER" id="PTHR28244:SF3">
    <property type="entry name" value="EXTRACELLULAR MUTANT PROTEIN 11 C-TERMINAL DOMAIN-CONTAINING PROTEIN"/>
    <property type="match status" value="1"/>
</dbReference>
<dbReference type="HOGENOM" id="CLU_1161131_0_0_1"/>
<protein>
    <recommendedName>
        <fullName evidence="3">Extracellular mutant protein 11 C-terminal domain-containing protein</fullName>
    </recommendedName>
</protein>
<dbReference type="GO" id="GO:0001164">
    <property type="term" value="F:RNA polymerase I core promoter sequence-specific DNA binding"/>
    <property type="evidence" value="ECO:0007669"/>
    <property type="project" value="TreeGrafter"/>
</dbReference>